<evidence type="ECO:0000256" key="1">
    <source>
        <dbReference type="SAM" id="Phobius"/>
    </source>
</evidence>
<keyword evidence="1" id="KW-0472">Membrane</keyword>
<keyword evidence="1" id="KW-0812">Transmembrane</keyword>
<dbReference type="EMBL" id="CABPRJ010001458">
    <property type="protein sequence ID" value="VVC37897.1"/>
    <property type="molecule type" value="Genomic_DNA"/>
</dbReference>
<evidence type="ECO:0000313" key="2">
    <source>
        <dbReference type="EMBL" id="VVC37897.1"/>
    </source>
</evidence>
<protein>
    <submittedName>
        <fullName evidence="2">Uncharacterized protein</fullName>
    </submittedName>
</protein>
<feature type="transmembrane region" description="Helical" evidence="1">
    <location>
        <begin position="21"/>
        <end position="49"/>
    </location>
</feature>
<sequence>IIRTKAIQHRFTLIRLQLTEVAAYLSGFTMNFSYLIYIMLMFICSIIIISDSKWEPFGLDK</sequence>
<keyword evidence="3" id="KW-1185">Reference proteome</keyword>
<gene>
    <name evidence="2" type="ORF">CINCED_3A024434</name>
</gene>
<accession>A0A5E4N2V1</accession>
<feature type="non-terminal residue" evidence="2">
    <location>
        <position position="1"/>
    </location>
</feature>
<name>A0A5E4N2V1_9HEMI</name>
<organism evidence="2 3">
    <name type="scientific">Cinara cedri</name>
    <dbReference type="NCBI Taxonomy" id="506608"/>
    <lineage>
        <taxon>Eukaryota</taxon>
        <taxon>Metazoa</taxon>
        <taxon>Ecdysozoa</taxon>
        <taxon>Arthropoda</taxon>
        <taxon>Hexapoda</taxon>
        <taxon>Insecta</taxon>
        <taxon>Pterygota</taxon>
        <taxon>Neoptera</taxon>
        <taxon>Paraneoptera</taxon>
        <taxon>Hemiptera</taxon>
        <taxon>Sternorrhyncha</taxon>
        <taxon>Aphidomorpha</taxon>
        <taxon>Aphidoidea</taxon>
        <taxon>Aphididae</taxon>
        <taxon>Lachninae</taxon>
        <taxon>Cinara</taxon>
    </lineage>
</organism>
<evidence type="ECO:0000313" key="3">
    <source>
        <dbReference type="Proteomes" id="UP000325440"/>
    </source>
</evidence>
<keyword evidence="1" id="KW-1133">Transmembrane helix</keyword>
<dbReference type="AlphaFoldDB" id="A0A5E4N2V1"/>
<proteinExistence type="predicted"/>
<dbReference type="Proteomes" id="UP000325440">
    <property type="component" value="Unassembled WGS sequence"/>
</dbReference>
<reference evidence="2 3" key="1">
    <citation type="submission" date="2019-08" db="EMBL/GenBank/DDBJ databases">
        <authorList>
            <person name="Alioto T."/>
            <person name="Alioto T."/>
            <person name="Gomez Garrido J."/>
        </authorList>
    </citation>
    <scope>NUCLEOTIDE SEQUENCE [LARGE SCALE GENOMIC DNA]</scope>
</reference>